<accession>A0A7R9EJN8</accession>
<gene>
    <name evidence="1" type="ORF">TMSB3V08_LOCUS11897</name>
</gene>
<dbReference type="Gene3D" id="3.30.470.20">
    <property type="entry name" value="ATP-grasp fold, B domain"/>
    <property type="match status" value="1"/>
</dbReference>
<protein>
    <recommendedName>
        <fullName evidence="2">Tubulin--tyrosine ligase-like protein 9</fullName>
    </recommendedName>
</protein>
<sequence length="120" mass="13241">MCQSTTLSPSSVAAWPKVSLLQYIGLPRMGRSGWLIEVNASPSMSATSDEDYKLKYTLLQDVLNVLDLEGRLTGRELRVGGFDLIWDDGPVWALCPGFTSCDLVLPNNPLPQRLNIFLGE</sequence>
<name>A0A7R9EJN8_9NEOP</name>
<organism evidence="1">
    <name type="scientific">Timema monikensis</name>
    <dbReference type="NCBI Taxonomy" id="170555"/>
    <lineage>
        <taxon>Eukaryota</taxon>
        <taxon>Metazoa</taxon>
        <taxon>Ecdysozoa</taxon>
        <taxon>Arthropoda</taxon>
        <taxon>Hexapoda</taxon>
        <taxon>Insecta</taxon>
        <taxon>Pterygota</taxon>
        <taxon>Neoptera</taxon>
        <taxon>Polyneoptera</taxon>
        <taxon>Phasmatodea</taxon>
        <taxon>Timematodea</taxon>
        <taxon>Timematoidea</taxon>
        <taxon>Timematidae</taxon>
        <taxon>Timema</taxon>
    </lineage>
</organism>
<dbReference type="InterPro" id="IPR004344">
    <property type="entry name" value="TTL/TTLL_fam"/>
</dbReference>
<dbReference type="AlphaFoldDB" id="A0A7R9EJN8"/>
<dbReference type="Pfam" id="PF03133">
    <property type="entry name" value="TTL"/>
    <property type="match status" value="1"/>
</dbReference>
<evidence type="ECO:0000313" key="1">
    <source>
        <dbReference type="EMBL" id="CAD7435250.1"/>
    </source>
</evidence>
<proteinExistence type="predicted"/>
<dbReference type="EMBL" id="OB799412">
    <property type="protein sequence ID" value="CAD7435250.1"/>
    <property type="molecule type" value="Genomic_DNA"/>
</dbReference>
<evidence type="ECO:0008006" key="2">
    <source>
        <dbReference type="Google" id="ProtNLM"/>
    </source>
</evidence>
<reference evidence="1" key="1">
    <citation type="submission" date="2020-11" db="EMBL/GenBank/DDBJ databases">
        <authorList>
            <person name="Tran Van P."/>
        </authorList>
    </citation>
    <scope>NUCLEOTIDE SEQUENCE</scope>
</reference>